<dbReference type="InterPro" id="IPR036397">
    <property type="entry name" value="RNaseH_sf"/>
</dbReference>
<evidence type="ECO:0000313" key="4">
    <source>
        <dbReference type="Proteomes" id="UP000507470"/>
    </source>
</evidence>
<dbReference type="Pfam" id="PF00929">
    <property type="entry name" value="RNase_T"/>
    <property type="match status" value="1"/>
</dbReference>
<organism evidence="3 4">
    <name type="scientific">Mytilus coruscus</name>
    <name type="common">Sea mussel</name>
    <dbReference type="NCBI Taxonomy" id="42192"/>
    <lineage>
        <taxon>Eukaryota</taxon>
        <taxon>Metazoa</taxon>
        <taxon>Spiralia</taxon>
        <taxon>Lophotrochozoa</taxon>
        <taxon>Mollusca</taxon>
        <taxon>Bivalvia</taxon>
        <taxon>Autobranchia</taxon>
        <taxon>Pteriomorphia</taxon>
        <taxon>Mytilida</taxon>
        <taxon>Mytiloidea</taxon>
        <taxon>Mytilidae</taxon>
        <taxon>Mytilinae</taxon>
        <taxon>Mytilus</taxon>
    </lineage>
</organism>
<keyword evidence="4" id="KW-1185">Reference proteome</keyword>
<dbReference type="Gene3D" id="3.30.420.10">
    <property type="entry name" value="Ribonuclease H-like superfamily/Ribonuclease H"/>
    <property type="match status" value="1"/>
</dbReference>
<evidence type="ECO:0000259" key="2">
    <source>
        <dbReference type="Pfam" id="PF20700"/>
    </source>
</evidence>
<evidence type="ECO:0000259" key="1">
    <source>
        <dbReference type="Pfam" id="PF00929"/>
    </source>
</evidence>
<protein>
    <submittedName>
        <fullName evidence="3">Uncharacterized protein</fullName>
    </submittedName>
</protein>
<dbReference type="GO" id="GO:0003676">
    <property type="term" value="F:nucleic acid binding"/>
    <property type="evidence" value="ECO:0007669"/>
    <property type="project" value="InterPro"/>
</dbReference>
<dbReference type="InterPro" id="IPR049012">
    <property type="entry name" value="Mutator_transp_dom"/>
</dbReference>
<evidence type="ECO:0000313" key="3">
    <source>
        <dbReference type="EMBL" id="CAC5361694.1"/>
    </source>
</evidence>
<sequence>MHSNTIGAAQPKAMEGDMVAEMVKDLVVVKKINVSEIAGDDDSRGFEKIKKQMPHLEIEKTSDRNHIKKNVNNKLYELKNTKKHKEFTQKVVDSTQKNFSYMIDQNPGSEDGNKNGLTAITEHMFGNHTFCMKVGVVHEAAGMSPGNETVKRAGKLNIRRERKSVKSKTKEWKTNRIKLKQKRLAKNLSKELREGKTYETEIAISLDNDVEEEIPEPLNVRIECDMRTSPLVVFDLETTSLSRTSDIVQIAACSEVKKFNTYVIPNKPMSPEASAITGITVEGNQMFYNKKRVIIYLSSFQKSQFLLAIILSGLTVTSFTTV</sequence>
<reference evidence="3 4" key="1">
    <citation type="submission" date="2020-06" db="EMBL/GenBank/DDBJ databases">
        <authorList>
            <person name="Li R."/>
            <person name="Bekaert M."/>
        </authorList>
    </citation>
    <scope>NUCLEOTIDE SEQUENCE [LARGE SCALE GENOMIC DNA]</scope>
    <source>
        <strain evidence="4">wild</strain>
    </source>
</reference>
<dbReference type="Proteomes" id="UP000507470">
    <property type="component" value="Unassembled WGS sequence"/>
</dbReference>
<dbReference type="AlphaFoldDB" id="A0A6J8A499"/>
<proteinExistence type="predicted"/>
<dbReference type="Pfam" id="PF20700">
    <property type="entry name" value="Mutator"/>
    <property type="match status" value="1"/>
</dbReference>
<dbReference type="InterPro" id="IPR013520">
    <property type="entry name" value="Ribonucl_H"/>
</dbReference>
<dbReference type="OrthoDB" id="6140795at2759"/>
<dbReference type="InterPro" id="IPR012337">
    <property type="entry name" value="RNaseH-like_sf"/>
</dbReference>
<feature type="domain" description="Exonuclease" evidence="1">
    <location>
        <begin position="232"/>
        <end position="281"/>
    </location>
</feature>
<feature type="domain" description="Mutator-like transposase" evidence="2">
    <location>
        <begin position="12"/>
        <end position="133"/>
    </location>
</feature>
<name>A0A6J8A499_MYTCO</name>
<gene>
    <name evidence="3" type="ORF">MCOR_3722</name>
</gene>
<accession>A0A6J8A499</accession>
<dbReference type="EMBL" id="CACVKT020000676">
    <property type="protein sequence ID" value="CAC5361694.1"/>
    <property type="molecule type" value="Genomic_DNA"/>
</dbReference>
<dbReference type="SUPFAM" id="SSF53098">
    <property type="entry name" value="Ribonuclease H-like"/>
    <property type="match status" value="1"/>
</dbReference>